<dbReference type="SUPFAM" id="SSF47598">
    <property type="entry name" value="Ribbon-helix-helix"/>
    <property type="match status" value="1"/>
</dbReference>
<proteinExistence type="predicted"/>
<evidence type="ECO:0000313" key="2">
    <source>
        <dbReference type="EMBL" id="RAI66406.1"/>
    </source>
</evidence>
<accession>A0A327MWA0</accession>
<protein>
    <recommendedName>
        <fullName evidence="1">PutA RHH domain-containing protein</fullName>
    </recommendedName>
</protein>
<reference evidence="2 3" key="1">
    <citation type="submission" date="2018-06" db="EMBL/GenBank/DDBJ databases">
        <authorList>
            <person name="Zhirakovskaya E."/>
        </authorList>
    </citation>
    <scope>NUCLEOTIDE SEQUENCE [LARGE SCALE GENOMIC DNA]</scope>
    <source>
        <strain evidence="2 3">LY3</strain>
    </source>
</reference>
<dbReference type="EMBL" id="QLIN01000010">
    <property type="protein sequence ID" value="RAI66406.1"/>
    <property type="molecule type" value="Genomic_DNA"/>
</dbReference>
<dbReference type="GO" id="GO:0006355">
    <property type="term" value="P:regulation of DNA-templated transcription"/>
    <property type="evidence" value="ECO:0007669"/>
    <property type="project" value="InterPro"/>
</dbReference>
<comment type="caution">
    <text evidence="2">The sequence shown here is derived from an EMBL/GenBank/DDBJ whole genome shotgun (WGS) entry which is preliminary data.</text>
</comment>
<dbReference type="InterPro" id="IPR048798">
    <property type="entry name" value="PutA_RHH"/>
</dbReference>
<dbReference type="Pfam" id="PF21775">
    <property type="entry name" value="PutA_1st"/>
    <property type="match status" value="1"/>
</dbReference>
<feature type="domain" description="PutA RHH" evidence="1">
    <location>
        <begin position="14"/>
        <end position="41"/>
    </location>
</feature>
<sequence length="77" mass="8913">MTTTTLGVKLKSETQNRLKMAAENLDRTPHWFMRVAILELIQKVESGVRIEGIIDEKLLPDDTDRNSVAMRNLREKF</sequence>
<evidence type="ECO:0000313" key="3">
    <source>
        <dbReference type="Proteomes" id="UP000249493"/>
    </source>
</evidence>
<gene>
    <name evidence="2" type="ORF">DOZ80_21355</name>
</gene>
<dbReference type="InterPro" id="IPR013321">
    <property type="entry name" value="Arc_rbn_hlx_hlx"/>
</dbReference>
<name>A0A327MWA0_PSEFL</name>
<organism evidence="2 3">
    <name type="scientific">Pseudomonas fluorescens</name>
    <dbReference type="NCBI Taxonomy" id="294"/>
    <lineage>
        <taxon>Bacteria</taxon>
        <taxon>Pseudomonadati</taxon>
        <taxon>Pseudomonadota</taxon>
        <taxon>Gammaproteobacteria</taxon>
        <taxon>Pseudomonadales</taxon>
        <taxon>Pseudomonadaceae</taxon>
        <taxon>Pseudomonas</taxon>
    </lineage>
</organism>
<dbReference type="Proteomes" id="UP000249493">
    <property type="component" value="Unassembled WGS sequence"/>
</dbReference>
<dbReference type="InterPro" id="IPR010985">
    <property type="entry name" value="Ribbon_hlx_hlx"/>
</dbReference>
<dbReference type="AlphaFoldDB" id="A0A327MWA0"/>
<dbReference type="RefSeq" id="WP_111286226.1">
    <property type="nucleotide sequence ID" value="NZ_QLIN01000010.1"/>
</dbReference>
<dbReference type="Gene3D" id="1.10.1220.10">
    <property type="entry name" value="Met repressor-like"/>
    <property type="match status" value="1"/>
</dbReference>
<evidence type="ECO:0000259" key="1">
    <source>
        <dbReference type="Pfam" id="PF21775"/>
    </source>
</evidence>